<gene>
    <name evidence="1" type="ORF">O6H91_01G043700</name>
</gene>
<name>A0ACC2EQB7_DIPCM</name>
<comment type="caution">
    <text evidence="1">The sequence shown here is derived from an EMBL/GenBank/DDBJ whole genome shotgun (WGS) entry which is preliminary data.</text>
</comment>
<evidence type="ECO:0000313" key="2">
    <source>
        <dbReference type="Proteomes" id="UP001162992"/>
    </source>
</evidence>
<organism evidence="1 2">
    <name type="scientific">Diphasiastrum complanatum</name>
    <name type="common">Issler's clubmoss</name>
    <name type="synonym">Lycopodium complanatum</name>
    <dbReference type="NCBI Taxonomy" id="34168"/>
    <lineage>
        <taxon>Eukaryota</taxon>
        <taxon>Viridiplantae</taxon>
        <taxon>Streptophyta</taxon>
        <taxon>Embryophyta</taxon>
        <taxon>Tracheophyta</taxon>
        <taxon>Lycopodiopsida</taxon>
        <taxon>Lycopodiales</taxon>
        <taxon>Lycopodiaceae</taxon>
        <taxon>Lycopodioideae</taxon>
        <taxon>Diphasiastrum</taxon>
    </lineage>
</organism>
<evidence type="ECO:0000313" key="1">
    <source>
        <dbReference type="EMBL" id="KAJ7568677.1"/>
    </source>
</evidence>
<sequence>MDRFMALPASLATMLILSCYQGSQARYSSEPSWRHWRHWNEAHATFYGGSDAAGTMDGACGYGNLYSQGYGTNTAALSTVLFKNGAACGGCYEIKCWNDTQWCNPGNPSPAFSQIAFWRAGIVPVLYRRVPCHKDGGMRFTINGNPWFNLVLISNVGGVGDISAVSVKGSETGWIPMKRNWGQNWECDTVLVGQSLSFHVTTADGKNITSYDVAPLNWQFGQTFSGKQFY</sequence>
<proteinExistence type="predicted"/>
<dbReference type="Proteomes" id="UP001162992">
    <property type="component" value="Chromosome 1"/>
</dbReference>
<protein>
    <submittedName>
        <fullName evidence="1">Uncharacterized protein</fullName>
    </submittedName>
</protein>
<accession>A0ACC2EQB7</accession>
<keyword evidence="2" id="KW-1185">Reference proteome</keyword>
<reference evidence="2" key="1">
    <citation type="journal article" date="2024" name="Proc. Natl. Acad. Sci. U.S.A.">
        <title>Extraordinary preservation of gene collinearity over three hundred million years revealed in homosporous lycophytes.</title>
        <authorList>
            <person name="Li C."/>
            <person name="Wickell D."/>
            <person name="Kuo L.Y."/>
            <person name="Chen X."/>
            <person name="Nie B."/>
            <person name="Liao X."/>
            <person name="Peng D."/>
            <person name="Ji J."/>
            <person name="Jenkins J."/>
            <person name="Williams M."/>
            <person name="Shu S."/>
            <person name="Plott C."/>
            <person name="Barry K."/>
            <person name="Rajasekar S."/>
            <person name="Grimwood J."/>
            <person name="Han X."/>
            <person name="Sun S."/>
            <person name="Hou Z."/>
            <person name="He W."/>
            <person name="Dai G."/>
            <person name="Sun C."/>
            <person name="Schmutz J."/>
            <person name="Leebens-Mack J.H."/>
            <person name="Li F.W."/>
            <person name="Wang L."/>
        </authorList>
    </citation>
    <scope>NUCLEOTIDE SEQUENCE [LARGE SCALE GENOMIC DNA]</scope>
    <source>
        <strain evidence="2">cv. PW_Plant_1</strain>
    </source>
</reference>
<dbReference type="EMBL" id="CM055092">
    <property type="protein sequence ID" value="KAJ7568677.1"/>
    <property type="molecule type" value="Genomic_DNA"/>
</dbReference>